<organism evidence="3 4">
    <name type="scientific">Pseudomassariella vexata</name>
    <dbReference type="NCBI Taxonomy" id="1141098"/>
    <lineage>
        <taxon>Eukaryota</taxon>
        <taxon>Fungi</taxon>
        <taxon>Dikarya</taxon>
        <taxon>Ascomycota</taxon>
        <taxon>Pezizomycotina</taxon>
        <taxon>Sordariomycetes</taxon>
        <taxon>Xylariomycetidae</taxon>
        <taxon>Amphisphaeriales</taxon>
        <taxon>Pseudomassariaceae</taxon>
        <taxon>Pseudomassariella</taxon>
    </lineage>
</organism>
<dbReference type="PANTHER" id="PTHR42080">
    <property type="entry name" value="SRR1 DOMAIN-CONTAINING PROTEIN"/>
    <property type="match status" value="1"/>
</dbReference>
<dbReference type="OrthoDB" id="5318346at2759"/>
<feature type="compositionally biased region" description="Polar residues" evidence="1">
    <location>
        <begin position="1"/>
        <end position="11"/>
    </location>
</feature>
<comment type="caution">
    <text evidence="3">The sequence shown here is derived from an EMBL/GenBank/DDBJ whole genome shotgun (WGS) entry which is preliminary data.</text>
</comment>
<proteinExistence type="predicted"/>
<dbReference type="InterPro" id="IPR012942">
    <property type="entry name" value="SRR1-like"/>
</dbReference>
<reference evidence="3 4" key="1">
    <citation type="submission" date="2016-07" db="EMBL/GenBank/DDBJ databases">
        <title>Pervasive Adenine N6-methylation of Active Genes in Fungi.</title>
        <authorList>
            <consortium name="DOE Joint Genome Institute"/>
            <person name="Mondo S.J."/>
            <person name="Dannebaum R.O."/>
            <person name="Kuo R.C."/>
            <person name="Labutti K."/>
            <person name="Haridas S."/>
            <person name="Kuo A."/>
            <person name="Salamov A."/>
            <person name="Ahrendt S.R."/>
            <person name="Lipzen A."/>
            <person name="Sullivan W."/>
            <person name="Andreopoulos W.B."/>
            <person name="Clum A."/>
            <person name="Lindquist E."/>
            <person name="Daum C."/>
            <person name="Ramamoorthy G.K."/>
            <person name="Gryganskyi A."/>
            <person name="Culley D."/>
            <person name="Magnuson J.K."/>
            <person name="James T.Y."/>
            <person name="O'Malley M.A."/>
            <person name="Stajich J.E."/>
            <person name="Spatafora J.W."/>
            <person name="Visel A."/>
            <person name="Grigoriev I.V."/>
        </authorList>
    </citation>
    <scope>NUCLEOTIDE SEQUENCE [LARGE SCALE GENOMIC DNA]</scope>
    <source>
        <strain evidence="3 4">CBS 129021</strain>
    </source>
</reference>
<feature type="region of interest" description="Disordered" evidence="1">
    <location>
        <begin position="1"/>
        <end position="53"/>
    </location>
</feature>
<dbReference type="GeneID" id="63775192"/>
<evidence type="ECO:0000256" key="1">
    <source>
        <dbReference type="SAM" id="MobiDB-lite"/>
    </source>
</evidence>
<name>A0A1Y2D8W7_9PEZI</name>
<evidence type="ECO:0000313" key="4">
    <source>
        <dbReference type="Proteomes" id="UP000193689"/>
    </source>
</evidence>
<feature type="domain" description="SRR1-like" evidence="2">
    <location>
        <begin position="85"/>
        <end position="246"/>
    </location>
</feature>
<dbReference type="PANTHER" id="PTHR42080:SF1">
    <property type="entry name" value="SRR1-LIKE DOMAIN-CONTAINING PROTEIN"/>
    <property type="match status" value="1"/>
</dbReference>
<dbReference type="InParanoid" id="A0A1Y2D8W7"/>
<dbReference type="AlphaFoldDB" id="A0A1Y2D8W7"/>
<accession>A0A1Y2D8W7</accession>
<dbReference type="Pfam" id="PF07985">
    <property type="entry name" value="SRR1"/>
    <property type="match status" value="1"/>
</dbReference>
<dbReference type="RefSeq" id="XP_040709756.1">
    <property type="nucleotide sequence ID" value="XM_040858980.1"/>
</dbReference>
<protein>
    <recommendedName>
        <fullName evidence="2">SRR1-like domain-containing protein</fullName>
    </recommendedName>
</protein>
<evidence type="ECO:0000259" key="2">
    <source>
        <dbReference type="Pfam" id="PF07985"/>
    </source>
</evidence>
<dbReference type="EMBL" id="MCFJ01000026">
    <property type="protein sequence ID" value="ORY55698.1"/>
    <property type="molecule type" value="Genomic_DNA"/>
</dbReference>
<keyword evidence="4" id="KW-1185">Reference proteome</keyword>
<dbReference type="Proteomes" id="UP000193689">
    <property type="component" value="Unassembled WGS sequence"/>
</dbReference>
<sequence>MTSTSIDQPTGEQEAWTFVSSKRTNGAKKKAATQLRRPPSVPLRQGTESSGLSVAQVQSDHERIKKQWLESSSYRRLKELMASQCLYPPVAKAICLGLGSFDPADGSWQSKRRAHVQFAAFVTMVESLREQSKGPVQCYFQDPCFSETDKEFLSEFDCQIVDTPAGFEMVTENSLLVGIHLYRGIYSRAIEKCVPAMFVGTDYDTWESCGSLDWAKMKELDEACDKAKFPQDEEFYPAFTNTTIHWRRSSEGEIAKESPS</sequence>
<gene>
    <name evidence="3" type="ORF">BCR38DRAFT_414872</name>
</gene>
<evidence type="ECO:0000313" key="3">
    <source>
        <dbReference type="EMBL" id="ORY55698.1"/>
    </source>
</evidence>